<feature type="domain" description="MobA-like NTP transferase" evidence="2">
    <location>
        <begin position="12"/>
        <end position="169"/>
    </location>
</feature>
<dbReference type="PANTHER" id="PTHR43777">
    <property type="entry name" value="MOLYBDENUM COFACTOR CYTIDYLYLTRANSFERASE"/>
    <property type="match status" value="1"/>
</dbReference>
<dbReference type="Pfam" id="PF12804">
    <property type="entry name" value="NTP_transf_3"/>
    <property type="match status" value="1"/>
</dbReference>
<dbReference type="PANTHER" id="PTHR43777:SF1">
    <property type="entry name" value="MOLYBDENUM COFACTOR CYTIDYLYLTRANSFERASE"/>
    <property type="match status" value="1"/>
</dbReference>
<dbReference type="OrthoDB" id="5298023at2"/>
<keyword evidence="3" id="KW-0808">Transferase</keyword>
<dbReference type="InterPro" id="IPR029044">
    <property type="entry name" value="Nucleotide-diphossugar_trans"/>
</dbReference>
<dbReference type="SUPFAM" id="SSF53448">
    <property type="entry name" value="Nucleotide-diphospho-sugar transferases"/>
    <property type="match status" value="1"/>
</dbReference>
<evidence type="ECO:0000313" key="4">
    <source>
        <dbReference type="Proteomes" id="UP000292302"/>
    </source>
</evidence>
<dbReference type="GO" id="GO:0016779">
    <property type="term" value="F:nucleotidyltransferase activity"/>
    <property type="evidence" value="ECO:0007669"/>
    <property type="project" value="UniProtKB-ARBA"/>
</dbReference>
<evidence type="ECO:0000256" key="1">
    <source>
        <dbReference type="ARBA" id="ARBA00022842"/>
    </source>
</evidence>
<organism evidence="3 4">
    <name type="scientific">Phytopseudomonas daroniae</name>
    <dbReference type="NCBI Taxonomy" id="2487519"/>
    <lineage>
        <taxon>Bacteria</taxon>
        <taxon>Pseudomonadati</taxon>
        <taxon>Pseudomonadota</taxon>
        <taxon>Gammaproteobacteria</taxon>
        <taxon>Pseudomonadales</taxon>
        <taxon>Pseudomonadaceae</taxon>
        <taxon>Phytopseudomonas</taxon>
    </lineage>
</organism>
<evidence type="ECO:0000259" key="2">
    <source>
        <dbReference type="Pfam" id="PF12804"/>
    </source>
</evidence>
<dbReference type="Proteomes" id="UP000292302">
    <property type="component" value="Unassembled WGS sequence"/>
</dbReference>
<keyword evidence="1" id="KW-0460">Magnesium</keyword>
<protein>
    <submittedName>
        <fullName evidence="3">Nucleotidyltransferase family protein</fullName>
    </submittedName>
</protein>
<proteinExistence type="predicted"/>
<gene>
    <name evidence="3" type="ORF">DNK06_13110</name>
</gene>
<dbReference type="CDD" id="cd04182">
    <property type="entry name" value="GT_2_like_f"/>
    <property type="match status" value="1"/>
</dbReference>
<comment type="caution">
    <text evidence="3">The sequence shown here is derived from an EMBL/GenBank/DDBJ whole genome shotgun (WGS) entry which is preliminary data.</text>
</comment>
<dbReference type="InterPro" id="IPR025877">
    <property type="entry name" value="MobA-like_NTP_Trfase"/>
</dbReference>
<evidence type="ECO:0000313" key="3">
    <source>
        <dbReference type="EMBL" id="TBU79343.1"/>
    </source>
</evidence>
<dbReference type="AlphaFoldDB" id="A0A4Q9QKV8"/>
<keyword evidence="4" id="KW-1185">Reference proteome</keyword>
<reference evidence="3 4" key="1">
    <citation type="submission" date="2018-06" db="EMBL/GenBank/DDBJ databases">
        <title>Three novel Pseudomonas species isolated from symptomatic oak.</title>
        <authorList>
            <person name="Bueno-Gonzalez V."/>
            <person name="Brady C."/>
        </authorList>
    </citation>
    <scope>NUCLEOTIDE SEQUENCE [LARGE SCALE GENOMIC DNA]</scope>
    <source>
        <strain evidence="3 4">P9A</strain>
    </source>
</reference>
<sequence length="199" mass="21377">MSSEAKASDVHALVLAAGQSRRFGADKRLARLADGRTVLQASLANALEAFDRVSVVIREDDDLATLDLPAAVEPIRTPRAARGMGASLADGVMAIRQYPCKAFAILLGDMPWIPVVLMKRLASQAEADRILLPVHGNRTGHPVIFGHAFADALTRLDGDQGARAVLVEHAGRCRRLEVGEPGVLRDVDHPEDVQNVRPA</sequence>
<dbReference type="RefSeq" id="WP_131180456.1">
    <property type="nucleotide sequence ID" value="NZ_QJUI01000010.1"/>
</dbReference>
<accession>A0A4Q9QKV8</accession>
<name>A0A4Q9QKV8_9GAMM</name>
<dbReference type="EMBL" id="QJUI01000010">
    <property type="protein sequence ID" value="TBU79343.1"/>
    <property type="molecule type" value="Genomic_DNA"/>
</dbReference>
<dbReference type="Gene3D" id="3.90.550.10">
    <property type="entry name" value="Spore Coat Polysaccharide Biosynthesis Protein SpsA, Chain A"/>
    <property type="match status" value="1"/>
</dbReference>